<dbReference type="RefSeq" id="WP_386047794.1">
    <property type="nucleotide sequence ID" value="NZ_JBHUIO010000009.1"/>
</dbReference>
<protein>
    <submittedName>
        <fullName evidence="1">Baseplate J/gp47 family protein</fullName>
    </submittedName>
</protein>
<accession>A0ABW5A083</accession>
<proteinExistence type="predicted"/>
<evidence type="ECO:0000313" key="1">
    <source>
        <dbReference type="EMBL" id="MFD2171189.1"/>
    </source>
</evidence>
<name>A0ABW5A083_9BACL</name>
<sequence length="1020" mass="115835">MLPPRIDERTLQDLIQRMKDMVPFYTPEWRFSPNDPDAGAALFSIFADMYLQNVERLNRVPMKNLIAFLNLTGLSQLPASPASGYVTFSMSEGTPHSVLVPAGTELLAEASDGGEPIPFETASPLLVTPSKLVETILTSSDLDRIVRIEPRRERPAVLFDCEQGENLQSHCLYLGHQDLLLIGETAVIELDFYHSKARYLEQTYGERLADLNTLEWAYSSPSGWEPFDAVSAKGNRLALTKSRAGEVARRELQGQENRWIRCKIKPQMLDRVTSQESPFLIDSLHAKTNYLDVEGRGGIEPELLFFNDIQVDAADCYPFGEYFAPFALFYIGSQEAFSKKESTITMTFHLQSVLHRLLPEDEQKIDWKPIMKESDFEKPKVLETSVRQVIWEYWNGNSWVRLFHNQEYEEIFYRISEAGKEMVMQFICPADMSETWVNGHQARWIRARVLQVENLYANNPIYLTPKLANLRLQYCYFPNQGFPVERCLTENNMEVLDRTLAIAERNVLFAPFVGIDSRFPAFYLGFDEAPRKGPIQLYFSLLGIPDQTSELSLIDWEYLCQGPAGPMWKPIKTIDETLGFTRSGTVQFVGPSDFVRHSLFTRDLFWLRALQRDQQIERKAVTERKRPLLAGIFPNTTKAIQQQSIRREVPKKEQVSDTEVRFVLEGPPIFSEEVWVDETGQLSELELDALLSSDSTRTEILRDSGGQILQLWIRYEPVEQFDHSGSEDRHYVLDRSTGVLRFGDGVHGRALSASGPEPVMVHYKKIVGRRGNVEAGQIKSLQQTIAFIAGVFNPTPAGGGSDIEPLKTTLQRGPHKVRHRDRAITALDYEWLARQAYHDIAKVKCLPGYNANLERENGCVTLAILPSGGENGRPFFPQLKRRVEEYLVERSASTIAMVSRIVVIEPVYLEISIFAQLVVMSMDEVVPAELEAVQSLSSFLNPYQGNYDGKGWEIGQQIHASVFYGLLKAVTGVNHVKKLSLTVHKLADRKRTELTFEEAMQIQHGIVINGKHQIGVELLD</sequence>
<dbReference type="Proteomes" id="UP001597343">
    <property type="component" value="Unassembled WGS sequence"/>
</dbReference>
<evidence type="ECO:0000313" key="2">
    <source>
        <dbReference type="Proteomes" id="UP001597343"/>
    </source>
</evidence>
<gene>
    <name evidence="1" type="ORF">ACFSOY_14570</name>
</gene>
<keyword evidence="2" id="KW-1185">Reference proteome</keyword>
<dbReference type="EMBL" id="JBHUIO010000009">
    <property type="protein sequence ID" value="MFD2171189.1"/>
    <property type="molecule type" value="Genomic_DNA"/>
</dbReference>
<organism evidence="1 2">
    <name type="scientific">Tumebacillus lipolyticus</name>
    <dbReference type="NCBI Taxonomy" id="1280370"/>
    <lineage>
        <taxon>Bacteria</taxon>
        <taxon>Bacillati</taxon>
        <taxon>Bacillota</taxon>
        <taxon>Bacilli</taxon>
        <taxon>Bacillales</taxon>
        <taxon>Alicyclobacillaceae</taxon>
        <taxon>Tumebacillus</taxon>
    </lineage>
</organism>
<reference evidence="2" key="1">
    <citation type="journal article" date="2019" name="Int. J. Syst. Evol. Microbiol.">
        <title>The Global Catalogue of Microorganisms (GCM) 10K type strain sequencing project: providing services to taxonomists for standard genome sequencing and annotation.</title>
        <authorList>
            <consortium name="The Broad Institute Genomics Platform"/>
            <consortium name="The Broad Institute Genome Sequencing Center for Infectious Disease"/>
            <person name="Wu L."/>
            <person name="Ma J."/>
        </authorList>
    </citation>
    <scope>NUCLEOTIDE SEQUENCE [LARGE SCALE GENOMIC DNA]</scope>
    <source>
        <strain evidence="2">CGMCC 1.13574</strain>
    </source>
</reference>
<comment type="caution">
    <text evidence="1">The sequence shown here is derived from an EMBL/GenBank/DDBJ whole genome shotgun (WGS) entry which is preliminary data.</text>
</comment>